<name>A0A835YGK6_9CHLO</name>
<feature type="domain" description="Fatty acid desaturase" evidence="15">
    <location>
        <begin position="157"/>
        <end position="368"/>
    </location>
</feature>
<evidence type="ECO:0000256" key="1">
    <source>
        <dbReference type="ARBA" id="ARBA00004141"/>
    </source>
</evidence>
<dbReference type="CDD" id="cd03505">
    <property type="entry name" value="Delta9-FADS-like"/>
    <property type="match status" value="1"/>
</dbReference>
<sequence length="408" mass="46683">MLQLQPSPAGVGFPSRNGLGLRSCAFRSRQRLQRVVRAAVPETATETSTHGEAIVVERVSKTAASRAAFSKYFTSLLGLKLAKPEDLDPSTLVNPPFAAYTPPLSDLSVQKLRPYFLGRTYTDTDVGYLAFFVAMHVAALIGGPLTFSWDALTVCMAGYVLTGMLGISVSYHRQLSHKSFRCPKPLEYFFAYLGALAFEGDPVEWSKMHRWHHMHSDTPTDRHSPRDGLWFSHMGWLFDESLNSTRRDAQGNMKDSLSPPWFYKESPEFYTWLRETYMYHQIGQAVFFYLWGGMPYLIWGWCIRVLFTQHMTWLVNSAVHIWGHQSYESNDHSMNNWLVGLLVFGDGHHNNHHAFEFSAAHGLEWWEIDMSYYFIRTLELLGLAWDVKRPTPQQMDAKRIRGEAAAPQ</sequence>
<dbReference type="InterPro" id="IPR005804">
    <property type="entry name" value="FA_desaturase_dom"/>
</dbReference>
<keyword evidence="17" id="KW-1185">Reference proteome</keyword>
<evidence type="ECO:0000259" key="15">
    <source>
        <dbReference type="Pfam" id="PF00487"/>
    </source>
</evidence>
<dbReference type="Proteomes" id="UP000612055">
    <property type="component" value="Unassembled WGS sequence"/>
</dbReference>
<comment type="pathway">
    <text evidence="2">Lipid metabolism.</text>
</comment>
<feature type="transmembrane region" description="Helical" evidence="14">
    <location>
        <begin position="126"/>
        <end position="145"/>
    </location>
</feature>
<evidence type="ECO:0000256" key="5">
    <source>
        <dbReference type="ARBA" id="ARBA00022692"/>
    </source>
</evidence>
<dbReference type="Pfam" id="PF00487">
    <property type="entry name" value="FA_desaturase"/>
    <property type="match status" value="1"/>
</dbReference>
<protein>
    <recommendedName>
        <fullName evidence="15">Fatty acid desaturase domain-containing protein</fullName>
    </recommendedName>
</protein>
<keyword evidence="5 13" id="KW-0812">Transmembrane</keyword>
<evidence type="ECO:0000256" key="3">
    <source>
        <dbReference type="ARBA" id="ARBA00009295"/>
    </source>
</evidence>
<evidence type="ECO:0000256" key="4">
    <source>
        <dbReference type="ARBA" id="ARBA00022516"/>
    </source>
</evidence>
<reference evidence="16" key="1">
    <citation type="journal article" date="2020" name="bioRxiv">
        <title>Comparative genomics of Chlamydomonas.</title>
        <authorList>
            <person name="Craig R.J."/>
            <person name="Hasan A.R."/>
            <person name="Ness R.W."/>
            <person name="Keightley P.D."/>
        </authorList>
    </citation>
    <scope>NUCLEOTIDE SEQUENCE</scope>
    <source>
        <strain evidence="16">CCAP 11/70</strain>
    </source>
</reference>
<feature type="transmembrane region" description="Helical" evidence="14">
    <location>
        <begin position="286"/>
        <end position="307"/>
    </location>
</feature>
<feature type="transmembrane region" description="Helical" evidence="14">
    <location>
        <begin position="151"/>
        <end position="171"/>
    </location>
</feature>
<keyword evidence="10" id="KW-0443">Lipid metabolism</keyword>
<evidence type="ECO:0000256" key="12">
    <source>
        <dbReference type="ARBA" id="ARBA00023160"/>
    </source>
</evidence>
<keyword evidence="9" id="KW-0408">Iron</keyword>
<accession>A0A835YGK6</accession>
<evidence type="ECO:0000256" key="6">
    <source>
        <dbReference type="ARBA" id="ARBA00022832"/>
    </source>
</evidence>
<evidence type="ECO:0000256" key="14">
    <source>
        <dbReference type="SAM" id="Phobius"/>
    </source>
</evidence>
<evidence type="ECO:0000313" key="17">
    <source>
        <dbReference type="Proteomes" id="UP000612055"/>
    </source>
</evidence>
<proteinExistence type="inferred from homology"/>
<dbReference type="GO" id="GO:0005789">
    <property type="term" value="C:endoplasmic reticulum membrane"/>
    <property type="evidence" value="ECO:0007669"/>
    <property type="project" value="TreeGrafter"/>
</dbReference>
<dbReference type="EMBL" id="JAEHOE010000001">
    <property type="protein sequence ID" value="KAG2502171.1"/>
    <property type="molecule type" value="Genomic_DNA"/>
</dbReference>
<evidence type="ECO:0000256" key="8">
    <source>
        <dbReference type="ARBA" id="ARBA00023002"/>
    </source>
</evidence>
<dbReference type="GO" id="GO:0016717">
    <property type="term" value="F:oxidoreductase activity, acting on paired donors, with oxidation of a pair of donors resulting in the reduction of molecular oxygen to two molecules of water"/>
    <property type="evidence" value="ECO:0007669"/>
    <property type="project" value="InterPro"/>
</dbReference>
<dbReference type="OrthoDB" id="10260134at2759"/>
<evidence type="ECO:0000256" key="9">
    <source>
        <dbReference type="ARBA" id="ARBA00023004"/>
    </source>
</evidence>
<evidence type="ECO:0000313" key="16">
    <source>
        <dbReference type="EMBL" id="KAG2502171.1"/>
    </source>
</evidence>
<evidence type="ECO:0000256" key="10">
    <source>
        <dbReference type="ARBA" id="ARBA00023098"/>
    </source>
</evidence>
<evidence type="ECO:0000256" key="11">
    <source>
        <dbReference type="ARBA" id="ARBA00023136"/>
    </source>
</evidence>
<evidence type="ECO:0000256" key="2">
    <source>
        <dbReference type="ARBA" id="ARBA00005189"/>
    </source>
</evidence>
<dbReference type="PANTHER" id="PTHR11351">
    <property type="entry name" value="ACYL-COA DESATURASE"/>
    <property type="match status" value="1"/>
</dbReference>
<keyword evidence="8 13" id="KW-0560">Oxidoreductase</keyword>
<evidence type="ECO:0000256" key="7">
    <source>
        <dbReference type="ARBA" id="ARBA00022989"/>
    </source>
</evidence>
<comment type="similarity">
    <text evidence="3 13">Belongs to the fatty acid desaturase type 1 family.</text>
</comment>
<comment type="subcellular location">
    <subcellularLocation>
        <location evidence="1">Membrane</location>
        <topology evidence="1">Multi-pass membrane protein</topology>
    </subcellularLocation>
</comment>
<comment type="domain">
    <text evidence="13">The histidine box domains are involved in binding the catalytic metal ions.</text>
</comment>
<keyword evidence="4 13" id="KW-0444">Lipid biosynthesis</keyword>
<comment type="caution">
    <text evidence="16">The sequence shown here is derived from an EMBL/GenBank/DDBJ whole genome shotgun (WGS) entry which is preliminary data.</text>
</comment>
<keyword evidence="7 14" id="KW-1133">Transmembrane helix</keyword>
<dbReference type="GO" id="GO:0042761">
    <property type="term" value="P:very long-chain fatty acid biosynthetic process"/>
    <property type="evidence" value="ECO:0007669"/>
    <property type="project" value="TreeGrafter"/>
</dbReference>
<keyword evidence="12 13" id="KW-0275">Fatty acid biosynthesis</keyword>
<keyword evidence="6" id="KW-0276">Fatty acid metabolism</keyword>
<dbReference type="AlphaFoldDB" id="A0A835YGK6"/>
<gene>
    <name evidence="16" type="ORF">HYH03_000658</name>
</gene>
<evidence type="ECO:0000256" key="13">
    <source>
        <dbReference type="RuleBase" id="RU000581"/>
    </source>
</evidence>
<organism evidence="16 17">
    <name type="scientific">Edaphochlamys debaryana</name>
    <dbReference type="NCBI Taxonomy" id="47281"/>
    <lineage>
        <taxon>Eukaryota</taxon>
        <taxon>Viridiplantae</taxon>
        <taxon>Chlorophyta</taxon>
        <taxon>core chlorophytes</taxon>
        <taxon>Chlorophyceae</taxon>
        <taxon>CS clade</taxon>
        <taxon>Chlamydomonadales</taxon>
        <taxon>Chlamydomonadales incertae sedis</taxon>
        <taxon>Edaphochlamys</taxon>
    </lineage>
</organism>
<dbReference type="PRINTS" id="PR00075">
    <property type="entry name" value="FACDDSATRASE"/>
</dbReference>
<keyword evidence="11 14" id="KW-0472">Membrane</keyword>
<dbReference type="PANTHER" id="PTHR11351:SF31">
    <property type="entry name" value="DESATURASE 1, ISOFORM A-RELATED"/>
    <property type="match status" value="1"/>
</dbReference>
<comment type="cofactor">
    <cofactor evidence="13">
        <name>Fe(2+)</name>
        <dbReference type="ChEBI" id="CHEBI:29033"/>
    </cofactor>
</comment>
<dbReference type="InterPro" id="IPR015876">
    <property type="entry name" value="Acyl-CoA_DS"/>
</dbReference>